<sequence>MDAQQFLLMRLESGNLSNIKNALKTFIEANSDSFTFPTLDRDKLDKLYSLVFNILCNPMYSECYIDCLSCLKLLFRDSKYLDELISQERFNILLQTARLYNTQPTVCYSDLTISFASSQPSSLEQLGSGAGEGESHNADALLTIITYLHEELASRVPSPGTTPTSSSGTVDHILPVLHVLSEAARHHKALRRLIRNQILPARRDFSSRPEEGDSLLSHLTRCLSSGNTMLRDCCADLLFVLCKENPARLIKYTGYGNAAGMLAARGLLGCQNKGQYSSSSEESDTEEYLRVKDNINPVTGVYEPPKPDSTQGKSNNLSFYPCM</sequence>
<evidence type="ECO:0000256" key="4">
    <source>
        <dbReference type="ARBA" id="ARBA00022658"/>
    </source>
</evidence>
<evidence type="ECO:0000256" key="1">
    <source>
        <dbReference type="ARBA" id="ARBA00004544"/>
    </source>
</evidence>
<dbReference type="GO" id="GO:0001965">
    <property type="term" value="F:G-protein alpha-subunit binding"/>
    <property type="evidence" value="ECO:0007669"/>
    <property type="project" value="TreeGrafter"/>
</dbReference>
<protein>
    <submittedName>
        <fullName evidence="8">Synembryn</fullName>
    </submittedName>
</protein>
<dbReference type="CTD" id="60626"/>
<dbReference type="GO" id="GO:0005085">
    <property type="term" value="F:guanyl-nucleotide exchange factor activity"/>
    <property type="evidence" value="ECO:0007669"/>
    <property type="project" value="UniProtKB-KW"/>
</dbReference>
<name>A0A3Q0INL8_DIACI</name>
<dbReference type="GO" id="GO:0005938">
    <property type="term" value="C:cell cortex"/>
    <property type="evidence" value="ECO:0007669"/>
    <property type="project" value="UniProtKB-SubCell"/>
</dbReference>
<evidence type="ECO:0000256" key="3">
    <source>
        <dbReference type="ARBA" id="ARBA00022490"/>
    </source>
</evidence>
<dbReference type="SUPFAM" id="SSF48371">
    <property type="entry name" value="ARM repeat"/>
    <property type="match status" value="1"/>
</dbReference>
<feature type="compositionally biased region" description="Polar residues" evidence="6">
    <location>
        <begin position="308"/>
        <end position="323"/>
    </location>
</feature>
<evidence type="ECO:0000313" key="7">
    <source>
        <dbReference type="Proteomes" id="UP000079169"/>
    </source>
</evidence>
<evidence type="ECO:0000256" key="6">
    <source>
        <dbReference type="SAM" id="MobiDB-lite"/>
    </source>
</evidence>
<keyword evidence="4" id="KW-0344">Guanine-nucleotide releasing factor</keyword>
<dbReference type="InterPro" id="IPR016024">
    <property type="entry name" value="ARM-type_fold"/>
</dbReference>
<dbReference type="AlphaFoldDB" id="A0A3Q0INL8"/>
<dbReference type="PANTHER" id="PTHR12425">
    <property type="entry name" value="SYNEMBRYN"/>
    <property type="match status" value="1"/>
</dbReference>
<dbReference type="PRINTS" id="PR01802">
    <property type="entry name" value="SYNEMBRYN"/>
</dbReference>
<comment type="similarity">
    <text evidence="2">Belongs to the synembryn family.</text>
</comment>
<dbReference type="STRING" id="121845.A0A3Q0INL8"/>
<dbReference type="PaxDb" id="121845-A0A3Q0INL8"/>
<dbReference type="GeneID" id="103524829"/>
<keyword evidence="3" id="KW-0963">Cytoplasm</keyword>
<comment type="subcellular location">
    <subcellularLocation>
        <location evidence="1">Cytoplasm</location>
        <location evidence="1">Cell cortex</location>
    </subcellularLocation>
</comment>
<accession>A0A3Q0INL8</accession>
<dbReference type="RefSeq" id="XP_026675900.1">
    <property type="nucleotide sequence ID" value="XM_026820099.1"/>
</dbReference>
<feature type="region of interest" description="Disordered" evidence="6">
    <location>
        <begin position="300"/>
        <end position="323"/>
    </location>
</feature>
<evidence type="ECO:0000256" key="2">
    <source>
        <dbReference type="ARBA" id="ARBA00009049"/>
    </source>
</evidence>
<keyword evidence="7" id="KW-1185">Reference proteome</keyword>
<dbReference type="KEGG" id="dci:103524829"/>
<dbReference type="InterPro" id="IPR008376">
    <property type="entry name" value="Chaperone_Ric-8_A/B"/>
</dbReference>
<reference evidence="8" key="1">
    <citation type="submission" date="2025-08" db="UniProtKB">
        <authorList>
            <consortium name="RefSeq"/>
        </authorList>
    </citation>
    <scope>IDENTIFICATION</scope>
</reference>
<dbReference type="PANTHER" id="PTHR12425:SF5">
    <property type="entry name" value="SYNEMBRYN"/>
    <property type="match status" value="1"/>
</dbReference>
<gene>
    <name evidence="8" type="primary">LOC103524829</name>
</gene>
<dbReference type="Proteomes" id="UP000079169">
    <property type="component" value="Unplaced"/>
</dbReference>
<dbReference type="GO" id="GO:0007186">
    <property type="term" value="P:G protein-coupled receptor signaling pathway"/>
    <property type="evidence" value="ECO:0007669"/>
    <property type="project" value="TreeGrafter"/>
</dbReference>
<dbReference type="Pfam" id="PF10165">
    <property type="entry name" value="Ric8"/>
    <property type="match status" value="1"/>
</dbReference>
<organism evidence="7 8">
    <name type="scientific">Diaphorina citri</name>
    <name type="common">Asian citrus psyllid</name>
    <dbReference type="NCBI Taxonomy" id="121845"/>
    <lineage>
        <taxon>Eukaryota</taxon>
        <taxon>Metazoa</taxon>
        <taxon>Ecdysozoa</taxon>
        <taxon>Arthropoda</taxon>
        <taxon>Hexapoda</taxon>
        <taxon>Insecta</taxon>
        <taxon>Pterygota</taxon>
        <taxon>Neoptera</taxon>
        <taxon>Paraneoptera</taxon>
        <taxon>Hemiptera</taxon>
        <taxon>Sternorrhyncha</taxon>
        <taxon>Psylloidea</taxon>
        <taxon>Psyllidae</taxon>
        <taxon>Diaphorininae</taxon>
        <taxon>Diaphorina</taxon>
    </lineage>
</organism>
<keyword evidence="5" id="KW-0143">Chaperone</keyword>
<evidence type="ECO:0000256" key="5">
    <source>
        <dbReference type="ARBA" id="ARBA00023186"/>
    </source>
</evidence>
<proteinExistence type="inferred from homology"/>
<dbReference type="InterPro" id="IPR019318">
    <property type="entry name" value="Gua_nucleotide_exch_fac_Ric8"/>
</dbReference>
<evidence type="ECO:0000313" key="8">
    <source>
        <dbReference type="RefSeq" id="XP_026675900.1"/>
    </source>
</evidence>